<sequence length="373" mass="41041">MSRTYTLYYQGLTPADSPMRPVQVILKLHSTQVEMRMTYVRRDISPLNSCPEPGAIETIRTEDPFQYLPLGIHTPTFVLDILPGSPAHRASERKEAASTQAATIVHDQIDGSRIESGEKSGLRFGDILTRVRRFSCTFTDFHSDCLYLPLPKTFRGSGYIVLVNDQDVTNCGVQSTLNSLQSALETGISSEASRIRKLRLRFLRYGLPISQQSLPPPPPPRCQSDARAIAPGLNGVLSPSISLSPPSSEVNDLVSSTAFSVLQSNSQPAGPFEADLDSDASASPPIPTGVNESHVPTRRGSFFVVQADVEHTVGRLPVSKLHTIALLTDYLHLAPVGRWPEPLIHFACPSRHFRVAPAWLTIWTFVRQVILIL</sequence>
<dbReference type="EMBL" id="CAAALY010003970">
    <property type="protein sequence ID" value="VEL08441.1"/>
    <property type="molecule type" value="Genomic_DNA"/>
</dbReference>
<name>A0A448WCG5_9PLAT</name>
<accession>A0A448WCG5</accession>
<dbReference type="AlphaFoldDB" id="A0A448WCG5"/>
<comment type="caution">
    <text evidence="2">The sequence shown here is derived from an EMBL/GenBank/DDBJ whole genome shotgun (WGS) entry which is preliminary data.</text>
</comment>
<gene>
    <name evidence="2" type="ORF">PXEA_LOCUS1881</name>
</gene>
<evidence type="ECO:0000313" key="3">
    <source>
        <dbReference type="Proteomes" id="UP000784294"/>
    </source>
</evidence>
<dbReference type="Proteomes" id="UP000784294">
    <property type="component" value="Unassembled WGS sequence"/>
</dbReference>
<keyword evidence="3" id="KW-1185">Reference proteome</keyword>
<feature type="region of interest" description="Disordered" evidence="1">
    <location>
        <begin position="265"/>
        <end position="293"/>
    </location>
</feature>
<evidence type="ECO:0000256" key="1">
    <source>
        <dbReference type="SAM" id="MobiDB-lite"/>
    </source>
</evidence>
<reference evidence="2" key="1">
    <citation type="submission" date="2018-11" db="EMBL/GenBank/DDBJ databases">
        <authorList>
            <consortium name="Pathogen Informatics"/>
        </authorList>
    </citation>
    <scope>NUCLEOTIDE SEQUENCE</scope>
</reference>
<protein>
    <submittedName>
        <fullName evidence="2">Uncharacterized protein</fullName>
    </submittedName>
</protein>
<organism evidence="2 3">
    <name type="scientific">Protopolystoma xenopodis</name>
    <dbReference type="NCBI Taxonomy" id="117903"/>
    <lineage>
        <taxon>Eukaryota</taxon>
        <taxon>Metazoa</taxon>
        <taxon>Spiralia</taxon>
        <taxon>Lophotrochozoa</taxon>
        <taxon>Platyhelminthes</taxon>
        <taxon>Monogenea</taxon>
        <taxon>Polyopisthocotylea</taxon>
        <taxon>Polystomatidea</taxon>
        <taxon>Polystomatidae</taxon>
        <taxon>Protopolystoma</taxon>
    </lineage>
</organism>
<evidence type="ECO:0000313" key="2">
    <source>
        <dbReference type="EMBL" id="VEL08441.1"/>
    </source>
</evidence>
<proteinExistence type="predicted"/>